<dbReference type="EMBL" id="JALLPB020000484">
    <property type="protein sequence ID" value="KAL3808619.1"/>
    <property type="molecule type" value="Genomic_DNA"/>
</dbReference>
<accession>A0ABD3R7G6</accession>
<organism evidence="3 4">
    <name type="scientific">Cyclostephanos tholiformis</name>
    <dbReference type="NCBI Taxonomy" id="382380"/>
    <lineage>
        <taxon>Eukaryota</taxon>
        <taxon>Sar</taxon>
        <taxon>Stramenopiles</taxon>
        <taxon>Ochrophyta</taxon>
        <taxon>Bacillariophyta</taxon>
        <taxon>Coscinodiscophyceae</taxon>
        <taxon>Thalassiosirophycidae</taxon>
        <taxon>Stephanodiscales</taxon>
        <taxon>Stephanodiscaceae</taxon>
        <taxon>Cyclostephanos</taxon>
    </lineage>
</organism>
<comment type="caution">
    <text evidence="3">The sequence shown here is derived from an EMBL/GenBank/DDBJ whole genome shotgun (WGS) entry which is preliminary data.</text>
</comment>
<feature type="compositionally biased region" description="Polar residues" evidence="2">
    <location>
        <begin position="15"/>
        <end position="24"/>
    </location>
</feature>
<feature type="region of interest" description="Disordered" evidence="2">
    <location>
        <begin position="387"/>
        <end position="411"/>
    </location>
</feature>
<evidence type="ECO:0000256" key="2">
    <source>
        <dbReference type="SAM" id="MobiDB-lite"/>
    </source>
</evidence>
<keyword evidence="4" id="KW-1185">Reference proteome</keyword>
<proteinExistence type="predicted"/>
<reference evidence="3 4" key="1">
    <citation type="submission" date="2024-10" db="EMBL/GenBank/DDBJ databases">
        <title>Updated reference genomes for cyclostephanoid diatoms.</title>
        <authorList>
            <person name="Roberts W.R."/>
            <person name="Alverson A.J."/>
        </authorList>
    </citation>
    <scope>NUCLEOTIDE SEQUENCE [LARGE SCALE GENOMIC DNA]</scope>
    <source>
        <strain evidence="3 4">AJA228-03</strain>
    </source>
</reference>
<evidence type="ECO:0000256" key="1">
    <source>
        <dbReference type="SAM" id="Coils"/>
    </source>
</evidence>
<keyword evidence="1" id="KW-0175">Coiled coil</keyword>
<dbReference type="Proteomes" id="UP001530377">
    <property type="component" value="Unassembled WGS sequence"/>
</dbReference>
<evidence type="ECO:0000313" key="4">
    <source>
        <dbReference type="Proteomes" id="UP001530377"/>
    </source>
</evidence>
<gene>
    <name evidence="3" type="ORF">ACHAXA_009000</name>
</gene>
<feature type="coiled-coil region" evidence="1">
    <location>
        <begin position="563"/>
        <end position="646"/>
    </location>
</feature>
<feature type="region of interest" description="Disordered" evidence="2">
    <location>
        <begin position="1"/>
        <end position="24"/>
    </location>
</feature>
<protein>
    <submittedName>
        <fullName evidence="3">Uncharacterized protein</fullName>
    </submittedName>
</protein>
<sequence length="1440" mass="163035">MPSCSRKSVGDGVSNEGNASNRPVTHTLISHQGGMSSARASARVVLSFHDNYYKKTMWRNFRMLGKTRDKEKEARIGNEIFSLFKQKIGETGKFFKQVGGQVIEVNDARALEKIVADIYRRNKRNSTWSLSPGKVQQQMSKPQASNDNVQLFAFDEENMKNYDAHARPKRKLKVIARFDSSKFDMAAPPCKIGEGFPCPRCSAVCSYDAKECEFCHLQCYYEAGIGVVVLKERRVSVEQCNHLALVTHGADNTRVGTEEKRETKKSQSSPNVNFQDRIYSTYDNDDHIPAQPAEGLPDGWIQRRIPRARGDRSDLCWYSPKNRFKFLRKDRVHRFLMRLEETNGDESAAMLLHKKPGGKSAVCHGADKYAQVDNIAAKALVALANQKNGEVTEESRHSKRSSMQSSPPKNKAISDFAVARTPSQAGNDDSSSRGITPVLVQLYSTELQPGGKVCVVLPEERLSAHAAGVDEELLSRQEKFDVATYADLANQVKSLQGIHVETTNLLYEREASLRAAETTIASLRLHVSAAVKNRQQLVDAVIRLDNAKSGIVEPSRQSNDKSNEEIETILSKFSTERDQLAKEVEVKTAELSEMRELLSNSSLKRMELNCELENIRVLYNKAEERMNELMIENTRANEDMLAMQAKSDEANARFESSALEHQALLEKSMALTAEKQNEIEYLKRQAAKRMSQIYELTDLLTNALVEKAEVDSKLESARDQSQMRNTTNISHIESPNPFTNGTMNSQAIGTPSVNDAVATSNHFGMTIDELQCEVDRLSTELIAARDVKIELTCQIDAANTMFNTLDLKYKECLNKLDKATNEKANAVATYKDIIHKLEKRVAEQNEKMKGFEAFPTSREQSVDLIEPITAEISIRDNRKANVGDAAKEVSQSESIVDMISTPRDTVDARLDLTAEISKTMQREFPSDETRSLGDGEQHQNETIVSVASDSADDDIDTTKVQLFAFDVSFDENNWWRPKRKLKSITRFESMTFDPKKAPHCRIGEGFSCPRCSAVCSYDAKECDDCNLSCYYEAGVGVVVLKERKVTSEPNAQHYHHSQNERNQSLSKSILCHCQKCKKRDMSVRGMTSHYAKEHGGKPVWQEARYSCPFCPAPTTDSKLLSEIEAHVDLYHPGHRLQKPSTSKKTPDKIYNGCRASNNRELNGDRSETGETKCPPSWAWTKLEHVQLLPGGGKEYPRELSWVINFIEAQCKNQKENTEHTRRNWAKLFKDEAEMKRKKEDEERLLYDRGIRNRSRLMDQERLEKLRYDELENEMRIRYEYKGGFRRNPEDIEISKLCSRRIIFSINETHFDQKASVCSDSGCQLCQNDSVHRQNLFLEKEMNEFMLADPTVRSPLLQAAANVPNPSVHVVDVISFAKAKAAEEEEGGEIVAESAERFFVEKSKLEKLKNIRHALEFIKCYNAGFVTNSWAGVRAKKRLRK</sequence>
<name>A0ABD3R7G6_9STRA</name>
<evidence type="ECO:0000313" key="3">
    <source>
        <dbReference type="EMBL" id="KAL3808619.1"/>
    </source>
</evidence>
<feature type="coiled-coil region" evidence="1">
    <location>
        <begin position="767"/>
        <end position="847"/>
    </location>
</feature>